<sequence length="87" mass="9877">MTKKAIVLVIAGKELRFEPSLTAYNKYINEMMPHDKVAPATNYLRRVVNKDDKSALDEVLQLPGAVMRLLHKVNEHFEDGLGIEVKN</sequence>
<evidence type="ECO:0000313" key="2">
    <source>
        <dbReference type="Proteomes" id="UP000182660"/>
    </source>
</evidence>
<name>A0ABY1HJW5_9GAMM</name>
<dbReference type="EMBL" id="FPLJ01000129">
    <property type="protein sequence ID" value="SGZ02220.1"/>
    <property type="molecule type" value="Genomic_DNA"/>
</dbReference>
<dbReference type="Proteomes" id="UP000182660">
    <property type="component" value="Unassembled WGS sequence"/>
</dbReference>
<reference evidence="1 2" key="1">
    <citation type="submission" date="2016-11" db="EMBL/GenBank/DDBJ databases">
        <authorList>
            <person name="Klemetsen T."/>
        </authorList>
    </citation>
    <scope>NUCLEOTIDE SEQUENCE [LARGE SCALE GENOMIC DNA]</scope>
    <source>
        <strain evidence="1">MT 2528</strain>
    </source>
</reference>
<dbReference type="Pfam" id="PF10963">
    <property type="entry name" value="Phage_TAC_10"/>
    <property type="match status" value="1"/>
</dbReference>
<dbReference type="GeneID" id="61295481"/>
<organism evidence="1 2">
    <name type="scientific">Moritella viscosa</name>
    <dbReference type="NCBI Taxonomy" id="80854"/>
    <lineage>
        <taxon>Bacteria</taxon>
        <taxon>Pseudomonadati</taxon>
        <taxon>Pseudomonadota</taxon>
        <taxon>Gammaproteobacteria</taxon>
        <taxon>Alteromonadales</taxon>
        <taxon>Moritellaceae</taxon>
        <taxon>Moritella</taxon>
    </lineage>
</organism>
<protein>
    <recommendedName>
        <fullName evidence="3">Phage protein</fullName>
    </recommendedName>
</protein>
<evidence type="ECO:0008006" key="3">
    <source>
        <dbReference type="Google" id="ProtNLM"/>
    </source>
</evidence>
<proteinExistence type="predicted"/>
<dbReference type="InterPro" id="IPR024406">
    <property type="entry name" value="TAC-10"/>
</dbReference>
<evidence type="ECO:0000313" key="1">
    <source>
        <dbReference type="EMBL" id="SGZ02220.1"/>
    </source>
</evidence>
<gene>
    <name evidence="1" type="ORF">MT2528_4353</name>
</gene>
<dbReference type="RefSeq" id="WP_075471707.1">
    <property type="nucleotide sequence ID" value="NZ_CAWQZC010000118.1"/>
</dbReference>
<accession>A0ABY1HJW5</accession>
<comment type="caution">
    <text evidence="1">The sequence shown here is derived from an EMBL/GenBank/DDBJ whole genome shotgun (WGS) entry which is preliminary data.</text>
</comment>
<keyword evidence="2" id="KW-1185">Reference proteome</keyword>